<feature type="compositionally biased region" description="Basic and acidic residues" evidence="2">
    <location>
        <begin position="148"/>
        <end position="157"/>
    </location>
</feature>
<dbReference type="PROSITE" id="PS00028">
    <property type="entry name" value="ZINC_FINGER_C2H2_1"/>
    <property type="match status" value="1"/>
</dbReference>
<feature type="region of interest" description="Disordered" evidence="2">
    <location>
        <begin position="93"/>
        <end position="253"/>
    </location>
</feature>
<dbReference type="EnsemblMetazoa" id="XM_038217039.1">
    <property type="protein sequence ID" value="XP_038072967.1"/>
    <property type="gene ID" value="LOC119741286"/>
</dbReference>
<dbReference type="OrthoDB" id="6619140at2759"/>
<organism evidence="4 5">
    <name type="scientific">Patiria miniata</name>
    <name type="common">Bat star</name>
    <name type="synonym">Asterina miniata</name>
    <dbReference type="NCBI Taxonomy" id="46514"/>
    <lineage>
        <taxon>Eukaryota</taxon>
        <taxon>Metazoa</taxon>
        <taxon>Echinodermata</taxon>
        <taxon>Eleutherozoa</taxon>
        <taxon>Asterozoa</taxon>
        <taxon>Asteroidea</taxon>
        <taxon>Valvatacea</taxon>
        <taxon>Valvatida</taxon>
        <taxon>Asterinidae</taxon>
        <taxon>Patiria</taxon>
    </lineage>
</organism>
<dbReference type="RefSeq" id="XP_038072967.1">
    <property type="nucleotide sequence ID" value="XM_038217039.1"/>
</dbReference>
<evidence type="ECO:0000256" key="1">
    <source>
        <dbReference type="PROSITE-ProRule" id="PRU00042"/>
    </source>
</evidence>
<accession>A0A914BC05</accession>
<keyword evidence="1" id="KW-0862">Zinc</keyword>
<evidence type="ECO:0000256" key="2">
    <source>
        <dbReference type="SAM" id="MobiDB-lite"/>
    </source>
</evidence>
<feature type="domain" description="C2H2-type" evidence="3">
    <location>
        <begin position="16"/>
        <end position="43"/>
    </location>
</feature>
<dbReference type="AlphaFoldDB" id="A0A914BC05"/>
<name>A0A914BC05_PATMI</name>
<dbReference type="SUPFAM" id="SSF57667">
    <property type="entry name" value="beta-beta-alpha zinc fingers"/>
    <property type="match status" value="1"/>
</dbReference>
<feature type="compositionally biased region" description="Basic and acidic residues" evidence="2">
    <location>
        <begin position="109"/>
        <end position="136"/>
    </location>
</feature>
<evidence type="ECO:0000313" key="4">
    <source>
        <dbReference type="EnsemblMetazoa" id="XP_038072967.1"/>
    </source>
</evidence>
<feature type="compositionally biased region" description="Polar residues" evidence="2">
    <location>
        <begin position="217"/>
        <end position="228"/>
    </location>
</feature>
<feature type="compositionally biased region" description="Basic and acidic residues" evidence="2">
    <location>
        <begin position="229"/>
        <end position="242"/>
    </location>
</feature>
<feature type="domain" description="C2H2-type" evidence="3">
    <location>
        <begin position="45"/>
        <end position="73"/>
    </location>
</feature>
<proteinExistence type="predicted"/>
<sequence>MGKDGVDKQARKEDSIKCRRCGETFLHQRSLIRHLAVEHGPKIYFRCRRCAHKNNRSDNLRYHYRDCHPDKVAEVADIKGETCEEIEKLERRCETGGNRRKRSPTPPKSSKEKQPKKDKSPKKETDACRKASEKPQGKKRGSSPGSSGKEDRCRSADARSQSGGEPSKKRGREEATEKRSTKKKPARPAACTVSRAPDSGSEEQVIGAPAQVEEPQQEANKPVTTQGVDQREREAHDKKVDDAAPEVQGPLPLTAEDLREMAEIELSPTPMSVWEPDDDFVDEVPRPTRGGKSTRLMQMKIGSNHGDGREEEDQQSASGARPLLRLSSILPGQAVKVREVSETYLYREESKVLRGETHREFDVVYLRPVPTQPAPPAPESRIRRIVQSTETGEERLGPSYNEEGLEQAMAGKVTRVTETSSRVVYQDDQKIMKDKTTRVYEVAFTAGVAVNK</sequence>
<feature type="compositionally biased region" description="Basic and acidic residues" evidence="2">
    <location>
        <begin position="166"/>
        <end position="179"/>
    </location>
</feature>
<dbReference type="GeneID" id="119741286"/>
<dbReference type="GO" id="GO:0008270">
    <property type="term" value="F:zinc ion binding"/>
    <property type="evidence" value="ECO:0007669"/>
    <property type="project" value="UniProtKB-KW"/>
</dbReference>
<dbReference type="Gene3D" id="3.30.160.60">
    <property type="entry name" value="Classic Zinc Finger"/>
    <property type="match status" value="1"/>
</dbReference>
<keyword evidence="5" id="KW-1185">Reference proteome</keyword>
<evidence type="ECO:0000259" key="3">
    <source>
        <dbReference type="PROSITE" id="PS50157"/>
    </source>
</evidence>
<keyword evidence="1" id="KW-0479">Metal-binding</keyword>
<dbReference type="InterPro" id="IPR013087">
    <property type="entry name" value="Znf_C2H2_type"/>
</dbReference>
<protein>
    <recommendedName>
        <fullName evidence="3">C2H2-type domain-containing protein</fullName>
    </recommendedName>
</protein>
<dbReference type="PROSITE" id="PS50157">
    <property type="entry name" value="ZINC_FINGER_C2H2_2"/>
    <property type="match status" value="2"/>
</dbReference>
<dbReference type="InterPro" id="IPR036236">
    <property type="entry name" value="Znf_C2H2_sf"/>
</dbReference>
<feature type="region of interest" description="Disordered" evidence="2">
    <location>
        <begin position="267"/>
        <end position="324"/>
    </location>
</feature>
<keyword evidence="1" id="KW-0863">Zinc-finger</keyword>
<evidence type="ECO:0000313" key="5">
    <source>
        <dbReference type="Proteomes" id="UP000887568"/>
    </source>
</evidence>
<dbReference type="Proteomes" id="UP000887568">
    <property type="component" value="Unplaced"/>
</dbReference>
<reference evidence="4" key="1">
    <citation type="submission" date="2022-11" db="UniProtKB">
        <authorList>
            <consortium name="EnsemblMetazoa"/>
        </authorList>
    </citation>
    <scope>IDENTIFICATION</scope>
</reference>
<dbReference type="SMART" id="SM00355">
    <property type="entry name" value="ZnF_C2H2"/>
    <property type="match status" value="2"/>
</dbReference>